<dbReference type="SMART" id="SM00129">
    <property type="entry name" value="KISc"/>
    <property type="match status" value="1"/>
</dbReference>
<keyword evidence="6" id="KW-1185">Reference proteome</keyword>
<keyword evidence="2" id="KW-0547">Nucleotide-binding</keyword>
<dbReference type="Pfam" id="PF00225">
    <property type="entry name" value="Kinesin"/>
    <property type="match status" value="2"/>
</dbReference>
<accession>A0A176VZW0</accession>
<dbReference type="AlphaFoldDB" id="A0A176VZW0"/>
<comment type="similarity">
    <text evidence="2">Belongs to the TRAFAC class myosin-kinesin ATPase superfamily. Kinesin family.</text>
</comment>
<dbReference type="GO" id="GO:0003777">
    <property type="term" value="F:microtubule motor activity"/>
    <property type="evidence" value="ECO:0007669"/>
    <property type="project" value="InterPro"/>
</dbReference>
<dbReference type="InterPro" id="IPR027640">
    <property type="entry name" value="Kinesin-like_fam"/>
</dbReference>
<evidence type="ECO:0000256" key="1">
    <source>
        <dbReference type="ARBA" id="ARBA00023175"/>
    </source>
</evidence>
<feature type="domain" description="Kinesin motor" evidence="4">
    <location>
        <begin position="18"/>
        <end position="142"/>
    </location>
</feature>
<proteinExistence type="inferred from homology"/>
<dbReference type="Proteomes" id="UP000077202">
    <property type="component" value="Unassembled WGS sequence"/>
</dbReference>
<evidence type="ECO:0000259" key="4">
    <source>
        <dbReference type="PROSITE" id="PS50067"/>
    </source>
</evidence>
<dbReference type="GO" id="GO:0051231">
    <property type="term" value="P:spindle elongation"/>
    <property type="evidence" value="ECO:0007669"/>
    <property type="project" value="TreeGrafter"/>
</dbReference>
<feature type="binding site" evidence="2">
    <location>
        <begin position="106"/>
        <end position="113"/>
    </location>
    <ligand>
        <name>ATP</name>
        <dbReference type="ChEBI" id="CHEBI:30616"/>
    </ligand>
</feature>
<protein>
    <recommendedName>
        <fullName evidence="4">Kinesin motor domain-containing protein</fullName>
    </recommendedName>
</protein>
<dbReference type="PROSITE" id="PS50067">
    <property type="entry name" value="KINESIN_MOTOR_2"/>
    <property type="match status" value="2"/>
</dbReference>
<keyword evidence="2" id="KW-0067">ATP-binding</keyword>
<organism evidence="5 6">
    <name type="scientific">Marchantia polymorpha subsp. ruderalis</name>
    <dbReference type="NCBI Taxonomy" id="1480154"/>
    <lineage>
        <taxon>Eukaryota</taxon>
        <taxon>Viridiplantae</taxon>
        <taxon>Streptophyta</taxon>
        <taxon>Embryophyta</taxon>
        <taxon>Marchantiophyta</taxon>
        <taxon>Marchantiopsida</taxon>
        <taxon>Marchantiidae</taxon>
        <taxon>Marchantiales</taxon>
        <taxon>Marchantiaceae</taxon>
        <taxon>Marchantia</taxon>
    </lineage>
</organism>
<reference evidence="5" key="1">
    <citation type="submission" date="2016-03" db="EMBL/GenBank/DDBJ databases">
        <title>Mechanisms controlling the formation of the plant cell surface in tip-growing cells are functionally conserved among land plants.</title>
        <authorList>
            <person name="Honkanen S."/>
            <person name="Jones V.A."/>
            <person name="Morieri G."/>
            <person name="Champion C."/>
            <person name="Hetherington A.J."/>
            <person name="Kelly S."/>
            <person name="Saint-Marcoux D."/>
            <person name="Proust H."/>
            <person name="Prescott H."/>
            <person name="Dolan L."/>
        </authorList>
    </citation>
    <scope>NUCLEOTIDE SEQUENCE [LARGE SCALE GENOMIC DNA]</scope>
    <source>
        <tissue evidence="5">Whole gametophyte</tissue>
    </source>
</reference>
<evidence type="ECO:0000256" key="2">
    <source>
        <dbReference type="PROSITE-ProRule" id="PRU00283"/>
    </source>
</evidence>
<dbReference type="GO" id="GO:0005875">
    <property type="term" value="C:microtubule associated complex"/>
    <property type="evidence" value="ECO:0007669"/>
    <property type="project" value="TreeGrafter"/>
</dbReference>
<dbReference type="InterPro" id="IPR036961">
    <property type="entry name" value="Kinesin_motor_dom_sf"/>
</dbReference>
<dbReference type="GO" id="GO:0005524">
    <property type="term" value="F:ATP binding"/>
    <property type="evidence" value="ECO:0007669"/>
    <property type="project" value="UniProtKB-UniRule"/>
</dbReference>
<feature type="region of interest" description="Disordered" evidence="3">
    <location>
        <begin position="245"/>
        <end position="266"/>
    </location>
</feature>
<dbReference type="InterPro" id="IPR027417">
    <property type="entry name" value="P-loop_NTPase"/>
</dbReference>
<feature type="domain" description="Kinesin motor" evidence="4">
    <location>
        <begin position="143"/>
        <end position="189"/>
    </location>
</feature>
<gene>
    <name evidence="5" type="ORF">AXG93_3698s1110</name>
</gene>
<evidence type="ECO:0000256" key="3">
    <source>
        <dbReference type="SAM" id="MobiDB-lite"/>
    </source>
</evidence>
<dbReference type="PANTHER" id="PTHR47969:SF29">
    <property type="entry name" value="KINESIN-LIKE PROTEIN"/>
    <property type="match status" value="1"/>
</dbReference>
<dbReference type="GO" id="GO:0007018">
    <property type="term" value="P:microtubule-based movement"/>
    <property type="evidence" value="ECO:0007669"/>
    <property type="project" value="InterPro"/>
</dbReference>
<dbReference type="GO" id="GO:0007052">
    <property type="term" value="P:mitotic spindle organization"/>
    <property type="evidence" value="ECO:0007669"/>
    <property type="project" value="TreeGrafter"/>
</dbReference>
<dbReference type="InterPro" id="IPR001752">
    <property type="entry name" value="Kinesin_motor_dom"/>
</dbReference>
<dbReference type="PANTHER" id="PTHR47969">
    <property type="entry name" value="CHROMOSOME-ASSOCIATED KINESIN KIF4A-RELATED"/>
    <property type="match status" value="1"/>
</dbReference>
<dbReference type="SUPFAM" id="SSF52540">
    <property type="entry name" value="P-loop containing nucleoside triphosphate hydrolases"/>
    <property type="match status" value="2"/>
</dbReference>
<dbReference type="GO" id="GO:0008017">
    <property type="term" value="F:microtubule binding"/>
    <property type="evidence" value="ECO:0007669"/>
    <property type="project" value="InterPro"/>
</dbReference>
<evidence type="ECO:0000313" key="6">
    <source>
        <dbReference type="Proteomes" id="UP000077202"/>
    </source>
</evidence>
<keyword evidence="1 2" id="KW-0505">Motor protein</keyword>
<evidence type="ECO:0000313" key="5">
    <source>
        <dbReference type="EMBL" id="OAE25476.1"/>
    </source>
</evidence>
<dbReference type="Gene3D" id="3.40.850.10">
    <property type="entry name" value="Kinesin motor domain"/>
    <property type="match status" value="2"/>
</dbReference>
<comment type="caution">
    <text evidence="5">The sequence shown here is derived from an EMBL/GenBank/DDBJ whole genome shotgun (WGS) entry which is preliminary data.</text>
</comment>
<sequence length="448" mass="49329">MAAASPEESIMSKEKEANINVYVRIRPLSREEIIAGDKCAVTALKDGKTAQVVEEGGGYKLTTRTFKFDGCLGPTADQDQVMERLKVVKMLDSVLEGYSSTIMACGQTGSGKTYTMSGRDEGVHKGNNLGKMERKEDGLIARESLLTKLMMESLGGNSLALMIACVSPSSSALDETLSTLHYGTCAKHIINAPSVNMDARDKVVLELELEIVRLKKENSLLRSKLGLADEEEIATTVTIPPYCASAKRNKSPRKTSTESNCKTSGLAKADLGNPSLEKQLKGLEKLFAKDGNFYQDSSYQSVNLPRTDRSLMEDFERHTNRSIPSVHTSGAFSDTTWSNVDYERAERAKSEELWINSMRNSINNNGLLGVYRGLGGSKCKGQQHISRKNRISVDHLSARTRKAQSPCKYGVRGDDDFQGSITVNENAFQRLLNLSTPVGDKDDDFYQY</sequence>
<name>A0A176VZW0_MARPO</name>
<comment type="caution">
    <text evidence="2">Lacks conserved residue(s) required for the propagation of feature annotation.</text>
</comment>
<dbReference type="EMBL" id="LVLJ01002330">
    <property type="protein sequence ID" value="OAE25476.1"/>
    <property type="molecule type" value="Genomic_DNA"/>
</dbReference>